<reference evidence="6 7" key="1">
    <citation type="submission" date="2018-09" db="EMBL/GenBank/DDBJ databases">
        <title>Metagenome Assembled Genomes from an Advanced Water Purification Facility.</title>
        <authorList>
            <person name="Stamps B.W."/>
            <person name="Spear J.R."/>
        </authorList>
    </citation>
    <scope>NUCLEOTIDE SEQUENCE [LARGE SCALE GENOMIC DNA]</scope>
    <source>
        <strain evidence="6">Bin_52_1</strain>
    </source>
</reference>
<feature type="domain" description="Type VI secretion system IcmF C-terminal" evidence="2">
    <location>
        <begin position="1048"/>
        <end position="1153"/>
    </location>
</feature>
<keyword evidence="1" id="KW-0472">Membrane</keyword>
<dbReference type="InterPro" id="IPR025743">
    <property type="entry name" value="TssM1_N"/>
</dbReference>
<dbReference type="AlphaFoldDB" id="A0A5C7W445"/>
<evidence type="ECO:0000256" key="1">
    <source>
        <dbReference type="SAM" id="Phobius"/>
    </source>
</evidence>
<organism evidence="6 7">
    <name type="scientific">Aquipseudomonas alcaligenes</name>
    <name type="common">Pseudomonas alcaligenes</name>
    <dbReference type="NCBI Taxonomy" id="43263"/>
    <lineage>
        <taxon>Bacteria</taxon>
        <taxon>Pseudomonadati</taxon>
        <taxon>Pseudomonadota</taxon>
        <taxon>Gammaproteobacteria</taxon>
        <taxon>Pseudomonadales</taxon>
        <taxon>Pseudomonadaceae</taxon>
        <taxon>Aquipseudomonas</taxon>
    </lineage>
</organism>
<feature type="transmembrane region" description="Helical" evidence="1">
    <location>
        <begin position="48"/>
        <end position="69"/>
    </location>
</feature>
<dbReference type="SUPFAM" id="SSF52540">
    <property type="entry name" value="P-loop containing nucleoside triphosphate hydrolases"/>
    <property type="match status" value="1"/>
</dbReference>
<dbReference type="Proteomes" id="UP000321110">
    <property type="component" value="Unassembled WGS sequence"/>
</dbReference>
<dbReference type="InterPro" id="IPR053156">
    <property type="entry name" value="T6SS_TssM-like"/>
</dbReference>
<feature type="domain" description="IcmF-related" evidence="3">
    <location>
        <begin position="502"/>
        <end position="793"/>
    </location>
</feature>
<feature type="transmembrane region" description="Helical" evidence="1">
    <location>
        <begin position="449"/>
        <end position="470"/>
    </location>
</feature>
<dbReference type="InterPro" id="IPR009612">
    <property type="entry name" value="IcmF-rel"/>
</dbReference>
<feature type="domain" description="Type VI secretion system component TssM1 N-terminal" evidence="4">
    <location>
        <begin position="200"/>
        <end position="452"/>
    </location>
</feature>
<keyword evidence="1" id="KW-1133">Transmembrane helix</keyword>
<accession>A0A5C7W445</accession>
<dbReference type="CDD" id="cd00882">
    <property type="entry name" value="Ras_like_GTPase"/>
    <property type="match status" value="1"/>
</dbReference>
<evidence type="ECO:0000259" key="5">
    <source>
        <dbReference type="Pfam" id="PF21070"/>
    </source>
</evidence>
<dbReference type="InterPro" id="IPR048677">
    <property type="entry name" value="TssM1_hel"/>
</dbReference>
<evidence type="ECO:0000259" key="3">
    <source>
        <dbReference type="Pfam" id="PF06761"/>
    </source>
</evidence>
<dbReference type="EMBL" id="SSFO01000163">
    <property type="protein sequence ID" value="TXI32079.1"/>
    <property type="molecule type" value="Genomic_DNA"/>
</dbReference>
<feature type="domain" description="Type VI secretion system component TssM1 helical" evidence="5">
    <location>
        <begin position="942"/>
        <end position="1039"/>
    </location>
</feature>
<dbReference type="PANTHER" id="PTHR36153:SF1">
    <property type="entry name" value="TYPE VI SECRETION SYSTEM COMPONENT TSSM1"/>
    <property type="match status" value="1"/>
</dbReference>
<name>A0A5C7W445_AQUAC</name>
<dbReference type="Pfam" id="PF21070">
    <property type="entry name" value="IcmF_helical"/>
    <property type="match status" value="1"/>
</dbReference>
<sequence length="1173" mass="131768">MKDFLKKTAALFRKTWVWSLCLVLVLALLIWFVGPLLAVADSKFWAPAASRLVSISLLFLAWGLFIVFISWRANVRKKAEADDVDAQERLRREGLISEEQVELRGRFKQALRTLKTSSLYRGRSEKWRNELPWYLLLGAEGSGKTSLLEFSGLDFPLNKGDERRLTKDVGGTRYCDWYFADNAVLIDTAGRYLTQPDVAVDSRAWHTLLSLLRKRRARPLNGVLASIPVDTLLYASELELENFARQLRQRLHELHAELRAEVPVYLVLSKADKVMGFDEFFDQLSREESDQVLGASFRKGQNATDASVVRQEFEELLRRLNSQVIMRLHQERDTQRRGRILDFPHQLGQLGERLCLLVELAFSGNRYQRPSHLRGFYLTSAPQLQELLDPSTTGIGRNLGLAGSSLPTYRSGRARFIHQLLSRVIFPEAELAGLDDKEVRRIDWRQRGLYAGAAACLVLFGLLWGTSYSANHGRLEQLRELALQLTREGEGVSAQDEAKRVLPLLDGSHAATQVFPTPGDASLLERGGLYQGPAVQPEVHAAYRRSLEQELLPRVASQLEAQIRANRDDRELLLGSLRAYLMLNLEERRDPAFLQDWLAADWSLRYAGDEATQKSLNGHFQRLLSEPFAAYPLNQTLVAEARQILRSESLAGVVYRMLRDQARSLPEYRIAQALGAQAPLMLGSDYAIPGLYTQKGYQQFFVAQGLGLVRDILEDNWVLGEGNQLSDQDLGRLMVELEQLYFRDYANYWGEAVAQLGLEPLGNTAQGITTLTALTAANSPLLQVLVEVRDNTRFDLPAAADQVDDLAAQAKLGKQGKLAAAAAGKGLDAVAKSLPDTARKALQRRFEPLHRLLDDNSGAGPELAATLQALDALQLQLSGLAHASSPEQAAFEMAKARMQGRPDAINQVRGTAARLPQPVANWLTLLADDSWQLVLNDAYGYLNKRYRHELYGFYKESLFKRYPFSAKSDSDVAIADFREFFKADGVADAFVDRYLKAFVSDSEGKYQLRRLDGQGLPLSPVFLAQMNRTQVIRRSFFAENPAEPLVLFKLEPFALDYSVNRADFQFGGQQLEYRHGPIIASAFRWPAEGENERSSLVLEEQGGRRVGIGKDSGPWALFRLLDQMQVEQHSGRDVLLLKANLSGLQAKYLLHSQRSPNPFDASLLRQFKLPATL</sequence>
<dbReference type="Pfam" id="PF06761">
    <property type="entry name" value="IcmF-related"/>
    <property type="match status" value="1"/>
</dbReference>
<dbReference type="InterPro" id="IPR027417">
    <property type="entry name" value="P-loop_NTPase"/>
</dbReference>
<protein>
    <submittedName>
        <fullName evidence="6">Type VI secretion system membrane subunit TssM</fullName>
    </submittedName>
</protein>
<evidence type="ECO:0000313" key="6">
    <source>
        <dbReference type="EMBL" id="TXI32079.1"/>
    </source>
</evidence>
<dbReference type="NCBIfam" id="TIGR03348">
    <property type="entry name" value="VI_IcmF"/>
    <property type="match status" value="1"/>
</dbReference>
<gene>
    <name evidence="6" type="primary">tssM</name>
    <name evidence="6" type="ORF">E6Q69_09715</name>
</gene>
<dbReference type="InterPro" id="IPR010623">
    <property type="entry name" value="IcmF_C"/>
</dbReference>
<dbReference type="PANTHER" id="PTHR36153">
    <property type="entry name" value="INNER MEMBRANE PROTEIN-RELATED"/>
    <property type="match status" value="1"/>
</dbReference>
<comment type="caution">
    <text evidence="6">The sequence shown here is derived from an EMBL/GenBank/DDBJ whole genome shotgun (WGS) entry which is preliminary data.</text>
</comment>
<dbReference type="Pfam" id="PF06744">
    <property type="entry name" value="IcmF_C"/>
    <property type="match status" value="1"/>
</dbReference>
<dbReference type="Pfam" id="PF14331">
    <property type="entry name" value="IcmF-related_N"/>
    <property type="match status" value="1"/>
</dbReference>
<proteinExistence type="predicted"/>
<evidence type="ECO:0000259" key="4">
    <source>
        <dbReference type="Pfam" id="PF14331"/>
    </source>
</evidence>
<evidence type="ECO:0000259" key="2">
    <source>
        <dbReference type="Pfam" id="PF06744"/>
    </source>
</evidence>
<keyword evidence="1" id="KW-0812">Transmembrane</keyword>
<dbReference type="InterPro" id="IPR017731">
    <property type="entry name" value="TssM1-like"/>
</dbReference>
<evidence type="ECO:0000313" key="7">
    <source>
        <dbReference type="Proteomes" id="UP000321110"/>
    </source>
</evidence>